<evidence type="ECO:0000313" key="3">
    <source>
        <dbReference type="EMBL" id="SFV75200.1"/>
    </source>
</evidence>
<protein>
    <submittedName>
        <fullName evidence="2">Extracellular Matrix protein PelG</fullName>
    </submittedName>
</protein>
<dbReference type="AlphaFoldDB" id="A0A1W1BJ25"/>
<keyword evidence="1" id="KW-1133">Transmembrane helix</keyword>
<proteinExistence type="predicted"/>
<feature type="transmembrane region" description="Helical" evidence="1">
    <location>
        <begin position="190"/>
        <end position="211"/>
    </location>
</feature>
<dbReference type="EMBL" id="FPHP01000022">
    <property type="protein sequence ID" value="SFV75200.1"/>
    <property type="molecule type" value="Genomic_DNA"/>
</dbReference>
<feature type="transmembrane region" description="Helical" evidence="1">
    <location>
        <begin position="367"/>
        <end position="389"/>
    </location>
</feature>
<name>A0A1W1BJ25_9ZZZZ</name>
<evidence type="ECO:0000256" key="1">
    <source>
        <dbReference type="SAM" id="Phobius"/>
    </source>
</evidence>
<feature type="transmembrane region" description="Helical" evidence="1">
    <location>
        <begin position="167"/>
        <end position="184"/>
    </location>
</feature>
<feature type="transmembrane region" description="Helical" evidence="1">
    <location>
        <begin position="396"/>
        <end position="416"/>
    </location>
</feature>
<feature type="transmembrane region" description="Helical" evidence="1">
    <location>
        <begin position="332"/>
        <end position="355"/>
    </location>
</feature>
<reference evidence="2" key="1">
    <citation type="submission" date="2016-10" db="EMBL/GenBank/DDBJ databases">
        <authorList>
            <person name="de Groot N.N."/>
        </authorList>
    </citation>
    <scope>NUCLEOTIDE SEQUENCE</scope>
</reference>
<feature type="transmembrane region" description="Helical" evidence="1">
    <location>
        <begin position="134"/>
        <end position="160"/>
    </location>
</feature>
<keyword evidence="1" id="KW-0472">Membrane</keyword>
<feature type="transmembrane region" description="Helical" evidence="1">
    <location>
        <begin position="106"/>
        <end position="128"/>
    </location>
</feature>
<feature type="transmembrane region" description="Helical" evidence="1">
    <location>
        <begin position="65"/>
        <end position="86"/>
    </location>
</feature>
<dbReference type="InterPro" id="IPR031617">
    <property type="entry name" value="PelG"/>
</dbReference>
<dbReference type="EMBL" id="FPHB01000022">
    <property type="protein sequence ID" value="SFV53532.1"/>
    <property type="molecule type" value="Genomic_DNA"/>
</dbReference>
<evidence type="ECO:0000313" key="2">
    <source>
        <dbReference type="EMBL" id="SFV53532.1"/>
    </source>
</evidence>
<sequence>MAGIGFELRKVLKEDRLLSLAKIYGYSAILSSGSWVISILAIAAIGLMNISNFGEVSGAFKFQVLVTYSIALASNLVLTGILQLPFTRYIADLIFKQKEDEVLPTYFGAIFLSWFLGLLFAVPFYMWVFDGMGATLIIASVATFLILTSIWISSILAASLKYYNEVVWSYLGVYIFIMIFSYLAGNNMEALLIIFFFGNAILFIILATFIIKTYRFTFFLKIDFILAPNFYWTLAFAGLFYNLGAWIDKVIFWYHPATGHAVIGKLHASVVYDMPIFLAYLSILPAMAVFFYRLESDFAENYELYYDSVRNGGTLHAIKKYRKNMVEVIRHAIHEILAIQGIIDIILFLTAPSVFDLLHIPQLYLGLLYILTIGALLQVAFMSVLAILYYLDRKKVAMWLCILFFFSNALFSYISIWMGPSYFGYGYTLSLLLVFILSILIIRDEMIRLNYETFMLQ</sequence>
<organism evidence="2">
    <name type="scientific">hydrothermal vent metagenome</name>
    <dbReference type="NCBI Taxonomy" id="652676"/>
    <lineage>
        <taxon>unclassified sequences</taxon>
        <taxon>metagenomes</taxon>
        <taxon>ecological metagenomes</taxon>
    </lineage>
</organism>
<gene>
    <name evidence="3" type="ORF">MNB_SM-3-247</name>
    <name evidence="2" type="ORF">MNB_SM-7-934</name>
</gene>
<feature type="transmembrane region" description="Helical" evidence="1">
    <location>
        <begin position="274"/>
        <end position="292"/>
    </location>
</feature>
<dbReference type="Pfam" id="PF16933">
    <property type="entry name" value="PelG"/>
    <property type="match status" value="1"/>
</dbReference>
<feature type="transmembrane region" description="Helical" evidence="1">
    <location>
        <begin position="23"/>
        <end position="45"/>
    </location>
</feature>
<keyword evidence="1" id="KW-0812">Transmembrane</keyword>
<feature type="transmembrane region" description="Helical" evidence="1">
    <location>
        <begin position="231"/>
        <end position="254"/>
    </location>
</feature>
<feature type="transmembrane region" description="Helical" evidence="1">
    <location>
        <begin position="422"/>
        <end position="442"/>
    </location>
</feature>
<accession>A0A1W1BJ25</accession>